<evidence type="ECO:0000313" key="4">
    <source>
        <dbReference type="EMBL" id="KAF6012264.1"/>
    </source>
</evidence>
<organism evidence="4 5">
    <name type="scientific">Dekkera bruxellensis</name>
    <name type="common">Brettanomyces custersii</name>
    <dbReference type="NCBI Taxonomy" id="5007"/>
    <lineage>
        <taxon>Eukaryota</taxon>
        <taxon>Fungi</taxon>
        <taxon>Dikarya</taxon>
        <taxon>Ascomycota</taxon>
        <taxon>Saccharomycotina</taxon>
        <taxon>Pichiomycetes</taxon>
        <taxon>Pichiales</taxon>
        <taxon>Pichiaceae</taxon>
        <taxon>Brettanomyces</taxon>
    </lineage>
</organism>
<dbReference type="GO" id="GO:0005525">
    <property type="term" value="F:GTP binding"/>
    <property type="evidence" value="ECO:0007669"/>
    <property type="project" value="UniProtKB-KW"/>
</dbReference>
<dbReference type="GO" id="GO:0034067">
    <property type="term" value="P:protein localization to Golgi apparatus"/>
    <property type="evidence" value="ECO:0007669"/>
    <property type="project" value="TreeGrafter"/>
</dbReference>
<evidence type="ECO:0000313" key="5">
    <source>
        <dbReference type="Proteomes" id="UP000568158"/>
    </source>
</evidence>
<dbReference type="GO" id="GO:0043001">
    <property type="term" value="P:Golgi to plasma membrane protein transport"/>
    <property type="evidence" value="ECO:0007669"/>
    <property type="project" value="TreeGrafter"/>
</dbReference>
<dbReference type="SUPFAM" id="SSF52540">
    <property type="entry name" value="P-loop containing nucleoside triphosphate hydrolases"/>
    <property type="match status" value="1"/>
</dbReference>
<dbReference type="Gene3D" id="3.40.50.300">
    <property type="entry name" value="P-loop containing nucleotide triphosphate hydrolases"/>
    <property type="match status" value="1"/>
</dbReference>
<name>A0A8H6EVW4_DEKBR</name>
<dbReference type="Proteomes" id="UP000568158">
    <property type="component" value="Unassembled WGS sequence"/>
</dbReference>
<keyword evidence="2 3" id="KW-0342">GTP-binding</keyword>
<comment type="caution">
    <text evidence="4">The sequence shown here is derived from an EMBL/GenBank/DDBJ whole genome shotgun (WGS) entry which is preliminary data.</text>
</comment>
<dbReference type="SMART" id="SM00177">
    <property type="entry name" value="ARF"/>
    <property type="match status" value="1"/>
</dbReference>
<dbReference type="PROSITE" id="PS51419">
    <property type="entry name" value="RAB"/>
    <property type="match status" value="1"/>
</dbReference>
<dbReference type="AlphaFoldDB" id="A0A8H6EVW4"/>
<reference evidence="4 5" key="1">
    <citation type="journal article" date="2020" name="Appl. Microbiol. Biotechnol.">
        <title>Targeted gene deletion in Brettanomyces bruxellensis with an expression-free CRISPR-Cas9 system.</title>
        <authorList>
            <person name="Varela C."/>
            <person name="Bartel C."/>
            <person name="Onetto C."/>
            <person name="Borneman A."/>
        </authorList>
    </citation>
    <scope>NUCLEOTIDE SEQUENCE [LARGE SCALE GENOMIC DNA]</scope>
    <source>
        <strain evidence="4 5">AWRI1613</strain>
    </source>
</reference>
<dbReference type="PANTHER" id="PTHR45909:SF1">
    <property type="entry name" value="ADP-RIBOSYLATION FACTOR-RELATED PROTEIN 1"/>
    <property type="match status" value="1"/>
</dbReference>
<feature type="binding site" evidence="3">
    <location>
        <begin position="78"/>
        <end position="81"/>
    </location>
    <ligand>
        <name>GTP</name>
        <dbReference type="ChEBI" id="CHEBI:37565"/>
    </ligand>
</feature>
<protein>
    <recommendedName>
        <fullName evidence="6">ADP-ribosylation factor-like protein 3</fullName>
    </recommendedName>
</protein>
<evidence type="ECO:0000256" key="2">
    <source>
        <dbReference type="ARBA" id="ARBA00023134"/>
    </source>
</evidence>
<dbReference type="Pfam" id="PF00025">
    <property type="entry name" value="Arf"/>
    <property type="match status" value="1"/>
</dbReference>
<dbReference type="InterPro" id="IPR024156">
    <property type="entry name" value="Small_GTPase_ARF"/>
</dbReference>
<evidence type="ECO:0000256" key="3">
    <source>
        <dbReference type="PIRSR" id="PIRSR606689-1"/>
    </source>
</evidence>
<sequence length="151" mass="17171">MGQNIATVKVDGVYLKIWDVGSQSSLRVLWNEYYNKAHAIILVVDSCDNDRLQRCIMGMKEINANNQAEGLPILMLANKQDLKSPDKMELANLKQLFNPVAENLNAQDSRVLPVSAVTGEGVKEAIGWIQARVTRNKLNRKPNYRKHRRKR</sequence>
<evidence type="ECO:0008006" key="6">
    <source>
        <dbReference type="Google" id="ProtNLM"/>
    </source>
</evidence>
<dbReference type="GO" id="GO:0006886">
    <property type="term" value="P:intracellular protein transport"/>
    <property type="evidence" value="ECO:0007669"/>
    <property type="project" value="TreeGrafter"/>
</dbReference>
<dbReference type="PANTHER" id="PTHR45909">
    <property type="entry name" value="ADP-RIBOSYLATION FACTOR-RELATED PROTEIN 1"/>
    <property type="match status" value="1"/>
</dbReference>
<dbReference type="PROSITE" id="PS51417">
    <property type="entry name" value="ARF"/>
    <property type="match status" value="1"/>
</dbReference>
<dbReference type="InterPro" id="IPR006689">
    <property type="entry name" value="Small_GTPase_ARF/SAR"/>
</dbReference>
<dbReference type="GO" id="GO:0003924">
    <property type="term" value="F:GTPase activity"/>
    <property type="evidence" value="ECO:0007669"/>
    <property type="project" value="InterPro"/>
</dbReference>
<accession>A0A8H6EVW4</accession>
<dbReference type="GO" id="GO:0005794">
    <property type="term" value="C:Golgi apparatus"/>
    <property type="evidence" value="ECO:0007669"/>
    <property type="project" value="TreeGrafter"/>
</dbReference>
<dbReference type="OMA" id="NIERCVH"/>
<keyword evidence="1 3" id="KW-0547">Nucleotide-binding</keyword>
<proteinExistence type="predicted"/>
<evidence type="ECO:0000256" key="1">
    <source>
        <dbReference type="ARBA" id="ARBA00022741"/>
    </source>
</evidence>
<dbReference type="InterPro" id="IPR027417">
    <property type="entry name" value="P-loop_NTPase"/>
</dbReference>
<gene>
    <name evidence="4" type="ORF">HII12_002417</name>
</gene>
<dbReference type="EMBL" id="JABCYN010000024">
    <property type="protein sequence ID" value="KAF6012264.1"/>
    <property type="molecule type" value="Genomic_DNA"/>
</dbReference>